<keyword evidence="1" id="KW-0472">Membrane</keyword>
<evidence type="ECO:0000313" key="3">
    <source>
        <dbReference type="Proteomes" id="UP000529637"/>
    </source>
</evidence>
<dbReference type="Pfam" id="PF04612">
    <property type="entry name" value="T2SSM"/>
    <property type="match status" value="1"/>
</dbReference>
<dbReference type="AlphaFoldDB" id="A0A7Y6TW46"/>
<keyword evidence="3" id="KW-1185">Reference proteome</keyword>
<reference evidence="2 3" key="1">
    <citation type="submission" date="2020-06" db="EMBL/GenBank/DDBJ databases">
        <title>Schlegella sp. ID0723 isolated from air conditioner.</title>
        <authorList>
            <person name="Kim D.Y."/>
            <person name="Kim D.-U."/>
        </authorList>
    </citation>
    <scope>NUCLEOTIDE SEQUENCE [LARGE SCALE GENOMIC DNA]</scope>
    <source>
        <strain evidence="2 3">ID0723</strain>
    </source>
</reference>
<comment type="caution">
    <text evidence="2">The sequence shown here is derived from an EMBL/GenBank/DDBJ whole genome shotgun (WGS) entry which is preliminary data.</text>
</comment>
<dbReference type="EMBL" id="JABWMJ010000003">
    <property type="protein sequence ID" value="NUZ05616.1"/>
    <property type="molecule type" value="Genomic_DNA"/>
</dbReference>
<evidence type="ECO:0000313" key="2">
    <source>
        <dbReference type="EMBL" id="NUZ05616.1"/>
    </source>
</evidence>
<dbReference type="GO" id="GO:0015628">
    <property type="term" value="P:protein secretion by the type II secretion system"/>
    <property type="evidence" value="ECO:0007669"/>
    <property type="project" value="InterPro"/>
</dbReference>
<feature type="transmembrane region" description="Helical" evidence="1">
    <location>
        <begin position="34"/>
        <end position="52"/>
    </location>
</feature>
<proteinExistence type="predicted"/>
<accession>A0A7Y6TW46</accession>
<dbReference type="RefSeq" id="WP_176067735.1">
    <property type="nucleotide sequence ID" value="NZ_JABWMJ010000003.1"/>
</dbReference>
<sequence length="172" mass="18019">MSTAAPAAESHGAPTLAQQARAAWLARTPSERQMLSIGASVVGIAIVWLIAVQPAWRTIRSAPAQLDQLDQQLLTFSSLAAEVTELRQAPPVGASQAAAALTAATERLGKRARLSLQGERAIVTLTGVTSEDLRSWLAEVRSAARARPVEMQLVRAGSGYNGSLTVTLGNAP</sequence>
<keyword evidence="1" id="KW-1133">Transmembrane helix</keyword>
<evidence type="ECO:0000256" key="1">
    <source>
        <dbReference type="SAM" id="Phobius"/>
    </source>
</evidence>
<protein>
    <submittedName>
        <fullName evidence="2">Type II secretion system protein M</fullName>
    </submittedName>
</protein>
<dbReference type="InterPro" id="IPR007690">
    <property type="entry name" value="T2SS_GspM"/>
</dbReference>
<dbReference type="Proteomes" id="UP000529637">
    <property type="component" value="Unassembled WGS sequence"/>
</dbReference>
<gene>
    <name evidence="2" type="ORF">HQN59_07550</name>
</gene>
<organism evidence="2 3">
    <name type="scientific">Piscinibacter koreensis</name>
    <dbReference type="NCBI Taxonomy" id="2742824"/>
    <lineage>
        <taxon>Bacteria</taxon>
        <taxon>Pseudomonadati</taxon>
        <taxon>Pseudomonadota</taxon>
        <taxon>Betaproteobacteria</taxon>
        <taxon>Burkholderiales</taxon>
        <taxon>Sphaerotilaceae</taxon>
        <taxon>Piscinibacter</taxon>
    </lineage>
</organism>
<dbReference type="GO" id="GO:0015627">
    <property type="term" value="C:type II protein secretion system complex"/>
    <property type="evidence" value="ECO:0007669"/>
    <property type="project" value="InterPro"/>
</dbReference>
<name>A0A7Y6TW46_9BURK</name>
<keyword evidence="1" id="KW-0812">Transmembrane</keyword>